<keyword evidence="3 10" id="KW-1003">Cell membrane</keyword>
<evidence type="ECO:0000256" key="9">
    <source>
        <dbReference type="ARBA" id="ARBA00023306"/>
    </source>
</evidence>
<dbReference type="InterPro" id="IPR014168">
    <property type="entry name" value="Tol-Pal_TolR"/>
</dbReference>
<comment type="subcellular location">
    <subcellularLocation>
        <location evidence="10">Cell inner membrane</location>
        <topology evidence="10">Single-pass membrane protein</topology>
    </subcellularLocation>
    <subcellularLocation>
        <location evidence="1">Cell membrane</location>
        <topology evidence="1">Single-pass membrane protein</topology>
    </subcellularLocation>
</comment>
<organism evidence="11 12">
    <name type="scientific">Kushneria aurantia</name>
    <dbReference type="NCBI Taxonomy" id="504092"/>
    <lineage>
        <taxon>Bacteria</taxon>
        <taxon>Pseudomonadati</taxon>
        <taxon>Pseudomonadota</taxon>
        <taxon>Gammaproteobacteria</taxon>
        <taxon>Oceanospirillales</taxon>
        <taxon>Halomonadaceae</taxon>
        <taxon>Kushneria</taxon>
    </lineage>
</organism>
<keyword evidence="12" id="KW-1185">Reference proteome</keyword>
<gene>
    <name evidence="10 11" type="primary">tolR</name>
    <name evidence="11" type="ORF">ACFFHW_10570</name>
</gene>
<evidence type="ECO:0000256" key="3">
    <source>
        <dbReference type="ARBA" id="ARBA00022475"/>
    </source>
</evidence>
<keyword evidence="9 10" id="KW-0131">Cell cycle</keyword>
<keyword evidence="8 10" id="KW-0472">Membrane</keyword>
<dbReference type="InterPro" id="IPR003400">
    <property type="entry name" value="ExbD"/>
</dbReference>
<sequence>MQGSYRRKRRRKLSSDMNVVPFIDVMLVLLVIFIIAAPTINQGVDVDLPQVSSEPVQSDNEPLVVTVDRDGNYYISLGEQQQTSSLDEITRQVTAVLNRNPATPVMVRGDRNVTYGQVVSLMGSLQSAGVPNVGLISDPPADGDGQG</sequence>
<accession>A0ABV6G433</accession>
<dbReference type="RefSeq" id="WP_026351703.1">
    <property type="nucleotide sequence ID" value="NZ_JBHLVX010000042.1"/>
</dbReference>
<proteinExistence type="inferred from homology"/>
<evidence type="ECO:0000256" key="5">
    <source>
        <dbReference type="ARBA" id="ARBA00022618"/>
    </source>
</evidence>
<dbReference type="PANTHER" id="PTHR30558:SF7">
    <property type="entry name" value="TOL-PAL SYSTEM PROTEIN TOLR"/>
    <property type="match status" value="1"/>
</dbReference>
<keyword evidence="5 10" id="KW-0132">Cell division</keyword>
<dbReference type="Gene3D" id="3.30.420.270">
    <property type="match status" value="1"/>
</dbReference>
<reference evidence="11 12" key="1">
    <citation type="submission" date="2024-09" db="EMBL/GenBank/DDBJ databases">
        <authorList>
            <person name="Sun Q."/>
            <person name="Mori K."/>
        </authorList>
    </citation>
    <scope>NUCLEOTIDE SEQUENCE [LARGE SCALE GENOMIC DNA]</scope>
    <source>
        <strain evidence="11 12">CCM 7415</strain>
    </source>
</reference>
<dbReference type="EMBL" id="JBHLVX010000042">
    <property type="protein sequence ID" value="MFC0268417.1"/>
    <property type="molecule type" value="Genomic_DNA"/>
</dbReference>
<comment type="similarity">
    <text evidence="2 10">Belongs to the ExbD/TolR family.</text>
</comment>
<name>A0ABV6G433_9GAMM</name>
<comment type="function">
    <text evidence="10">Part of the Tol-Pal system, which plays a role in outer membrane invagination during cell division and is important for maintaining outer membrane integrity.</text>
</comment>
<evidence type="ECO:0000256" key="6">
    <source>
        <dbReference type="ARBA" id="ARBA00022692"/>
    </source>
</evidence>
<dbReference type="Proteomes" id="UP001589814">
    <property type="component" value="Unassembled WGS sequence"/>
</dbReference>
<evidence type="ECO:0000256" key="7">
    <source>
        <dbReference type="ARBA" id="ARBA00022989"/>
    </source>
</evidence>
<dbReference type="NCBIfam" id="TIGR02801">
    <property type="entry name" value="tolR"/>
    <property type="match status" value="1"/>
</dbReference>
<feature type="transmembrane region" description="Helical" evidence="10">
    <location>
        <begin position="21"/>
        <end position="40"/>
    </location>
</feature>
<protein>
    <recommendedName>
        <fullName evidence="10">Tol-Pal system protein TolR</fullName>
    </recommendedName>
</protein>
<evidence type="ECO:0000256" key="2">
    <source>
        <dbReference type="ARBA" id="ARBA00005811"/>
    </source>
</evidence>
<evidence type="ECO:0000256" key="8">
    <source>
        <dbReference type="ARBA" id="ARBA00023136"/>
    </source>
</evidence>
<evidence type="ECO:0000256" key="4">
    <source>
        <dbReference type="ARBA" id="ARBA00022519"/>
    </source>
</evidence>
<keyword evidence="4 10" id="KW-0997">Cell inner membrane</keyword>
<keyword evidence="6 10" id="KW-0812">Transmembrane</keyword>
<evidence type="ECO:0000313" key="12">
    <source>
        <dbReference type="Proteomes" id="UP001589814"/>
    </source>
</evidence>
<evidence type="ECO:0000313" key="11">
    <source>
        <dbReference type="EMBL" id="MFC0268417.1"/>
    </source>
</evidence>
<dbReference type="PANTHER" id="PTHR30558">
    <property type="entry name" value="EXBD MEMBRANE COMPONENT OF PMF-DRIVEN MACROMOLECULE IMPORT SYSTEM"/>
    <property type="match status" value="1"/>
</dbReference>
<evidence type="ECO:0000256" key="1">
    <source>
        <dbReference type="ARBA" id="ARBA00004162"/>
    </source>
</evidence>
<evidence type="ECO:0000256" key="10">
    <source>
        <dbReference type="HAMAP-Rule" id="MF_02203"/>
    </source>
</evidence>
<keyword evidence="7 10" id="KW-1133">Transmembrane helix</keyword>
<comment type="caution">
    <text evidence="11">The sequence shown here is derived from an EMBL/GenBank/DDBJ whole genome shotgun (WGS) entry which is preliminary data.</text>
</comment>
<dbReference type="HAMAP" id="MF_02203">
    <property type="entry name" value="TolR"/>
    <property type="match status" value="1"/>
</dbReference>
<dbReference type="Pfam" id="PF02472">
    <property type="entry name" value="ExbD"/>
    <property type="match status" value="1"/>
</dbReference>
<comment type="subunit">
    <text evidence="10">The Tol-Pal system is composed of five core proteins: the inner membrane proteins TolA, TolQ and TolR, the periplasmic protein TolB and the outer membrane protein Pal. They form a network linking the inner and outer membranes and the peptidoglycan layer.</text>
</comment>